<dbReference type="VEuPathDB" id="ToxoDB:cyc_06381"/>
<organism evidence="2 3">
    <name type="scientific">Cyclospora cayetanensis</name>
    <dbReference type="NCBI Taxonomy" id="88456"/>
    <lineage>
        <taxon>Eukaryota</taxon>
        <taxon>Sar</taxon>
        <taxon>Alveolata</taxon>
        <taxon>Apicomplexa</taxon>
        <taxon>Conoidasida</taxon>
        <taxon>Coccidia</taxon>
        <taxon>Eucoccidiorida</taxon>
        <taxon>Eimeriorina</taxon>
        <taxon>Eimeriidae</taxon>
        <taxon>Cyclospora</taxon>
    </lineage>
</organism>
<dbReference type="EMBL" id="JROU02000492">
    <property type="protein sequence ID" value="OEH79118.1"/>
    <property type="molecule type" value="Genomic_DNA"/>
</dbReference>
<proteinExistence type="predicted"/>
<dbReference type="GO" id="GO:0000172">
    <property type="term" value="C:ribonuclease MRP complex"/>
    <property type="evidence" value="ECO:0007669"/>
    <property type="project" value="InterPro"/>
</dbReference>
<name>A0A1D3D6Q2_9EIME</name>
<protein>
    <recommendedName>
        <fullName evidence="1">Pop1 N-terminal domain-containing protein</fullName>
    </recommendedName>
</protein>
<dbReference type="PANTHER" id="PTHR22731:SF3">
    <property type="entry name" value="RIBONUCLEASES P_MRP PROTEIN SUBUNIT POP1"/>
    <property type="match status" value="1"/>
</dbReference>
<dbReference type="AlphaFoldDB" id="A0A1D3D6Q2"/>
<gene>
    <name evidence="2" type="ORF">cyc_06381</name>
</gene>
<dbReference type="GO" id="GO:0005655">
    <property type="term" value="C:nucleolar ribonuclease P complex"/>
    <property type="evidence" value="ECO:0007669"/>
    <property type="project" value="InterPro"/>
</dbReference>
<dbReference type="GO" id="GO:0001682">
    <property type="term" value="P:tRNA 5'-leader removal"/>
    <property type="evidence" value="ECO:0007669"/>
    <property type="project" value="InterPro"/>
</dbReference>
<reference evidence="2 3" key="1">
    <citation type="journal article" date="2016" name="BMC Genomics">
        <title>Comparative genomics reveals Cyclospora cayetanensis possesses coccidia-like metabolism and invasion components but unique surface antigens.</title>
        <authorList>
            <person name="Liu S."/>
            <person name="Wang L."/>
            <person name="Zheng H."/>
            <person name="Xu Z."/>
            <person name="Roellig D.M."/>
            <person name="Li N."/>
            <person name="Frace M.A."/>
            <person name="Tang K."/>
            <person name="Arrowood M.J."/>
            <person name="Moss D.M."/>
            <person name="Zhang L."/>
            <person name="Feng Y."/>
            <person name="Xiao L."/>
        </authorList>
    </citation>
    <scope>NUCLEOTIDE SEQUENCE [LARGE SCALE GENOMIC DNA]</scope>
    <source>
        <strain evidence="2 3">CHN_HEN01</strain>
    </source>
</reference>
<keyword evidence="3" id="KW-1185">Reference proteome</keyword>
<evidence type="ECO:0000313" key="3">
    <source>
        <dbReference type="Proteomes" id="UP000095192"/>
    </source>
</evidence>
<dbReference type="Proteomes" id="UP000095192">
    <property type="component" value="Unassembled WGS sequence"/>
</dbReference>
<comment type="caution">
    <text evidence="2">The sequence shown here is derived from an EMBL/GenBank/DDBJ whole genome shotgun (WGS) entry which is preliminary data.</text>
</comment>
<feature type="domain" description="Pop1 N-terminal" evidence="1">
    <location>
        <begin position="1"/>
        <end position="52"/>
    </location>
</feature>
<dbReference type="PANTHER" id="PTHR22731">
    <property type="entry name" value="RIBONUCLEASES P/MRP PROTEIN SUBUNIT POP1"/>
    <property type="match status" value="1"/>
</dbReference>
<dbReference type="VEuPathDB" id="ToxoDB:LOC34622552"/>
<dbReference type="InterPro" id="IPR039182">
    <property type="entry name" value="Pop1"/>
</dbReference>
<evidence type="ECO:0000313" key="2">
    <source>
        <dbReference type="EMBL" id="OEH79118.1"/>
    </source>
</evidence>
<evidence type="ECO:0000259" key="1">
    <source>
        <dbReference type="Pfam" id="PF06978"/>
    </source>
</evidence>
<accession>A0A1D3D6Q2</accession>
<dbReference type="Pfam" id="PF06978">
    <property type="entry name" value="POP1_N"/>
    <property type="match status" value="1"/>
</dbReference>
<sequence>MFFARRFRQQPLWGFSLPVHPTQRMQRKLLRMASQLATAHDASYLATFELRGPIVLLLLLLRRCGADAALLASKAIRAGAQQGQMLLLQQQPPPAQPAVVAPCDFLFGAACAGEAARILWVTVHPAAAAAAGAVLAAATDAVRPAGCSCASTPPDVGVRGAATANATSVKTAGDCACGVGVALQQIHNLARFELRGPKALRALSLALKVRTPAICCGRRLCSTNCCMAVRLDSPGESSSL</sequence>
<dbReference type="InParanoid" id="A0A1D3D6Q2"/>
<dbReference type="InterPro" id="IPR009723">
    <property type="entry name" value="Pop1_N"/>
</dbReference>